<keyword evidence="1" id="KW-1133">Transmembrane helix</keyword>
<feature type="transmembrane region" description="Helical" evidence="1">
    <location>
        <begin position="107"/>
        <end position="125"/>
    </location>
</feature>
<evidence type="ECO:0000256" key="1">
    <source>
        <dbReference type="SAM" id="Phobius"/>
    </source>
</evidence>
<evidence type="ECO:0000313" key="2">
    <source>
        <dbReference type="EMBL" id="KIJ25825.1"/>
    </source>
</evidence>
<evidence type="ECO:0000313" key="3">
    <source>
        <dbReference type="Proteomes" id="UP000054279"/>
    </source>
</evidence>
<protein>
    <submittedName>
        <fullName evidence="2">Uncharacterized protein</fullName>
    </submittedName>
</protein>
<keyword evidence="1" id="KW-0812">Transmembrane</keyword>
<keyword evidence="1" id="KW-0472">Membrane</keyword>
<feature type="transmembrane region" description="Helical" evidence="1">
    <location>
        <begin position="65"/>
        <end position="87"/>
    </location>
</feature>
<dbReference type="EMBL" id="KN837396">
    <property type="protein sequence ID" value="KIJ25825.1"/>
    <property type="molecule type" value="Genomic_DNA"/>
</dbReference>
<feature type="transmembrane region" description="Helical" evidence="1">
    <location>
        <begin position="30"/>
        <end position="53"/>
    </location>
</feature>
<name>A0A0C9UKQ7_SPHS4</name>
<dbReference type="AlphaFoldDB" id="A0A0C9UKQ7"/>
<organism evidence="2 3">
    <name type="scientific">Sphaerobolus stellatus (strain SS14)</name>
    <dbReference type="NCBI Taxonomy" id="990650"/>
    <lineage>
        <taxon>Eukaryota</taxon>
        <taxon>Fungi</taxon>
        <taxon>Dikarya</taxon>
        <taxon>Basidiomycota</taxon>
        <taxon>Agaricomycotina</taxon>
        <taxon>Agaricomycetes</taxon>
        <taxon>Phallomycetidae</taxon>
        <taxon>Geastrales</taxon>
        <taxon>Sphaerobolaceae</taxon>
        <taxon>Sphaerobolus</taxon>
    </lineage>
</organism>
<proteinExistence type="predicted"/>
<dbReference type="Proteomes" id="UP000054279">
    <property type="component" value="Unassembled WGS sequence"/>
</dbReference>
<sequence length="142" mass="15796">MAKDAWALIGAPRPFNQGFKFVTSFLLSPLVLGVISLLFALYTLAALLVIFILAAKAHTANSPQLWLHLIFLLILLIVYLAVVYIEHATQGGYAYFFLDLAEEKGKVAIYVLAIAVVEFIIFFIVKGICWLKNSFFSPIPDT</sequence>
<dbReference type="HOGENOM" id="CLU_1817038_0_0_1"/>
<keyword evidence="3" id="KW-1185">Reference proteome</keyword>
<accession>A0A0C9UKQ7</accession>
<gene>
    <name evidence="2" type="ORF">M422DRAFT_273162</name>
</gene>
<reference evidence="2 3" key="1">
    <citation type="submission" date="2014-06" db="EMBL/GenBank/DDBJ databases">
        <title>Evolutionary Origins and Diversification of the Mycorrhizal Mutualists.</title>
        <authorList>
            <consortium name="DOE Joint Genome Institute"/>
            <consortium name="Mycorrhizal Genomics Consortium"/>
            <person name="Kohler A."/>
            <person name="Kuo A."/>
            <person name="Nagy L.G."/>
            <person name="Floudas D."/>
            <person name="Copeland A."/>
            <person name="Barry K.W."/>
            <person name="Cichocki N."/>
            <person name="Veneault-Fourrey C."/>
            <person name="LaButti K."/>
            <person name="Lindquist E.A."/>
            <person name="Lipzen A."/>
            <person name="Lundell T."/>
            <person name="Morin E."/>
            <person name="Murat C."/>
            <person name="Riley R."/>
            <person name="Ohm R."/>
            <person name="Sun H."/>
            <person name="Tunlid A."/>
            <person name="Henrissat B."/>
            <person name="Grigoriev I.V."/>
            <person name="Hibbett D.S."/>
            <person name="Martin F."/>
        </authorList>
    </citation>
    <scope>NUCLEOTIDE SEQUENCE [LARGE SCALE GENOMIC DNA]</scope>
    <source>
        <strain evidence="2 3">SS14</strain>
    </source>
</reference>